<dbReference type="EMBL" id="CM016554">
    <property type="protein sequence ID" value="TKW27865.1"/>
    <property type="molecule type" value="Genomic_DNA"/>
</dbReference>
<reference evidence="1" key="1">
    <citation type="submission" date="2019-03" db="EMBL/GenBank/DDBJ databases">
        <title>WGS assembly of Setaria viridis.</title>
        <authorList>
            <person name="Huang P."/>
            <person name="Jenkins J."/>
            <person name="Grimwood J."/>
            <person name="Barry K."/>
            <person name="Healey A."/>
            <person name="Mamidi S."/>
            <person name="Sreedasyam A."/>
            <person name="Shu S."/>
            <person name="Feldman M."/>
            <person name="Wu J."/>
            <person name="Yu Y."/>
            <person name="Chen C."/>
            <person name="Johnson J."/>
            <person name="Rokhsar D."/>
            <person name="Baxter I."/>
            <person name="Schmutz J."/>
            <person name="Brutnell T."/>
            <person name="Kellogg E."/>
        </authorList>
    </citation>
    <scope>NUCLEOTIDE SEQUENCE [LARGE SCALE GENOMIC DNA]</scope>
</reference>
<organism evidence="1 2">
    <name type="scientific">Setaria viridis</name>
    <name type="common">Green bristlegrass</name>
    <name type="synonym">Setaria italica subsp. viridis</name>
    <dbReference type="NCBI Taxonomy" id="4556"/>
    <lineage>
        <taxon>Eukaryota</taxon>
        <taxon>Viridiplantae</taxon>
        <taxon>Streptophyta</taxon>
        <taxon>Embryophyta</taxon>
        <taxon>Tracheophyta</taxon>
        <taxon>Spermatophyta</taxon>
        <taxon>Magnoliopsida</taxon>
        <taxon>Liliopsida</taxon>
        <taxon>Poales</taxon>
        <taxon>Poaceae</taxon>
        <taxon>PACMAD clade</taxon>
        <taxon>Panicoideae</taxon>
        <taxon>Panicodae</taxon>
        <taxon>Paniceae</taxon>
        <taxon>Cenchrinae</taxon>
        <taxon>Setaria</taxon>
    </lineage>
</organism>
<dbReference type="AlphaFoldDB" id="A0A4U6VGR9"/>
<gene>
    <name evidence="1" type="ORF">SEVIR_3G285950v2</name>
</gene>
<evidence type="ECO:0000313" key="2">
    <source>
        <dbReference type="Proteomes" id="UP000298652"/>
    </source>
</evidence>
<evidence type="ECO:0000313" key="1">
    <source>
        <dbReference type="EMBL" id="TKW27865.1"/>
    </source>
</evidence>
<sequence>MSSSFLHGEKIEECRLQNRIEVQYDSSNREHQVLVLVAFDSKLFLCGPSCGFCGSGECVPDVEVCAAARDQREGAGDGDPIHVANCG</sequence>
<dbReference type="Proteomes" id="UP000298652">
    <property type="component" value="Chromosome 3"/>
</dbReference>
<keyword evidence="2" id="KW-1185">Reference proteome</keyword>
<protein>
    <submittedName>
        <fullName evidence="1">Uncharacterized protein</fullName>
    </submittedName>
</protein>
<accession>A0A4U6VGR9</accession>
<name>A0A4U6VGR9_SETVI</name>
<dbReference type="Gramene" id="TKW27865">
    <property type="protein sequence ID" value="TKW27865"/>
    <property type="gene ID" value="SEVIR_3G285950v2"/>
</dbReference>
<proteinExistence type="predicted"/>